<comment type="caution">
    <text evidence="3">The sequence shown here is derived from an EMBL/GenBank/DDBJ whole genome shotgun (WGS) entry which is preliminary data.</text>
</comment>
<dbReference type="RefSeq" id="WP_080524049.1">
    <property type="nucleotide sequence ID" value="NZ_LPUF01000003.1"/>
</dbReference>
<evidence type="ECO:0008006" key="5">
    <source>
        <dbReference type="Google" id="ProtNLM"/>
    </source>
</evidence>
<dbReference type="InterPro" id="IPR003423">
    <property type="entry name" value="OMP_efflux"/>
</dbReference>
<dbReference type="NCBIfam" id="TIGR01845">
    <property type="entry name" value="outer_NodT"/>
    <property type="match status" value="1"/>
</dbReference>
<dbReference type="PROSITE" id="PS51257">
    <property type="entry name" value="PROKAR_LIPOPROTEIN"/>
    <property type="match status" value="1"/>
</dbReference>
<comment type="similarity">
    <text evidence="1 2">Belongs to the outer membrane factor (OMF) (TC 1.B.17) family.</text>
</comment>
<keyword evidence="4" id="KW-1185">Reference proteome</keyword>
<dbReference type="GO" id="GO:0009279">
    <property type="term" value="C:cell outer membrane"/>
    <property type="evidence" value="ECO:0007669"/>
    <property type="project" value="UniProtKB-SubCell"/>
</dbReference>
<keyword evidence="2" id="KW-0449">Lipoprotein</keyword>
<keyword evidence="2" id="KW-0812">Transmembrane</keyword>
<keyword evidence="2" id="KW-0732">Signal</keyword>
<protein>
    <recommendedName>
        <fullName evidence="5">Transporter</fullName>
    </recommendedName>
</protein>
<proteinExistence type="inferred from homology"/>
<accession>A0A1V8M2N9</accession>
<dbReference type="Pfam" id="PF02321">
    <property type="entry name" value="OEP"/>
    <property type="match status" value="2"/>
</dbReference>
<dbReference type="PANTHER" id="PTHR30203:SF33">
    <property type="entry name" value="BLR4455 PROTEIN"/>
    <property type="match status" value="1"/>
</dbReference>
<dbReference type="InterPro" id="IPR010131">
    <property type="entry name" value="MdtP/NodT-like"/>
</dbReference>
<organism evidence="3 4">
    <name type="scientific">Methyloprofundus sedimenti</name>
    <dbReference type="NCBI Taxonomy" id="1420851"/>
    <lineage>
        <taxon>Bacteria</taxon>
        <taxon>Pseudomonadati</taxon>
        <taxon>Pseudomonadota</taxon>
        <taxon>Gammaproteobacteria</taxon>
        <taxon>Methylococcales</taxon>
        <taxon>Methylococcaceae</taxon>
        <taxon>Methyloprofundus</taxon>
    </lineage>
</organism>
<dbReference type="PANTHER" id="PTHR30203">
    <property type="entry name" value="OUTER MEMBRANE CATION EFFLUX PROTEIN"/>
    <property type="match status" value="1"/>
</dbReference>
<dbReference type="STRING" id="1420851.AU255_16670"/>
<keyword evidence="2" id="KW-1134">Transmembrane beta strand</keyword>
<sequence>MNIKYFLTCSILILVQACAVPIEEIPTPVAVPEKFSQAGIASLQQHWWLGFNDPQLNQLIELALNNNFNLISTFNRLEQAEAIAIKSSADLIPSISAAFGGTQTYSSVSDNSHFALGLNTSYEVDLWGRLRANKHAAELDVRVAQENLNTAAISLSSEVAIAWYRLIGQRSQLHLLKQQIKTNQDNVDITKSRFAGGQATAADLFQQQQTLQATIGDQNDVLATIQVLENQLAILTGNTPGMFTISDNQKFPDLPPQPLTGLGSELIQRRPDLRQAYYRVQAADQRIASAIADRFPKLSLSASIDTTAPNLQSLFNNWIATLAGNLILPIVDGGRRVAEVERNKAAAAESLNIYATTILQAIKEVEDSLALEYQQHQLIESLNIQYSFATKANEQIRLRYMYGAMDFLRVLTTQVNLQTLERSRISAQRQLIEYRIQLYRSLAGSWPLPDYQDTVINNREEKDG</sequence>
<dbReference type="AlphaFoldDB" id="A0A1V8M2N9"/>
<feature type="chain" id="PRO_5011823560" description="Transporter" evidence="2">
    <location>
        <begin position="20"/>
        <end position="464"/>
    </location>
</feature>
<dbReference type="Gene3D" id="1.20.1600.10">
    <property type="entry name" value="Outer membrane efflux proteins (OEP)"/>
    <property type="match status" value="1"/>
</dbReference>
<dbReference type="GO" id="GO:0015562">
    <property type="term" value="F:efflux transmembrane transporter activity"/>
    <property type="evidence" value="ECO:0007669"/>
    <property type="project" value="InterPro"/>
</dbReference>
<dbReference type="EMBL" id="LPUF01000003">
    <property type="protein sequence ID" value="OQK15824.1"/>
    <property type="molecule type" value="Genomic_DNA"/>
</dbReference>
<dbReference type="Gene3D" id="2.20.200.10">
    <property type="entry name" value="Outer membrane efflux proteins (OEP)"/>
    <property type="match status" value="1"/>
</dbReference>
<dbReference type="SUPFAM" id="SSF56954">
    <property type="entry name" value="Outer membrane efflux proteins (OEP)"/>
    <property type="match status" value="1"/>
</dbReference>
<comment type="subcellular location">
    <subcellularLocation>
        <location evidence="2">Cell outer membrane</location>
        <topology evidence="2">Lipid-anchor</topology>
    </subcellularLocation>
</comment>
<feature type="signal peptide" evidence="2">
    <location>
        <begin position="1"/>
        <end position="19"/>
    </location>
</feature>
<evidence type="ECO:0000313" key="4">
    <source>
        <dbReference type="Proteomes" id="UP000191980"/>
    </source>
</evidence>
<keyword evidence="2" id="KW-0472">Membrane</keyword>
<evidence type="ECO:0000256" key="2">
    <source>
        <dbReference type="RuleBase" id="RU362097"/>
    </source>
</evidence>
<gene>
    <name evidence="3" type="ORF">AU255_16670</name>
</gene>
<evidence type="ECO:0000256" key="1">
    <source>
        <dbReference type="ARBA" id="ARBA00007613"/>
    </source>
</evidence>
<evidence type="ECO:0000313" key="3">
    <source>
        <dbReference type="EMBL" id="OQK15824.1"/>
    </source>
</evidence>
<name>A0A1V8M2N9_9GAMM</name>
<dbReference type="Proteomes" id="UP000191980">
    <property type="component" value="Unassembled WGS sequence"/>
</dbReference>
<keyword evidence="2" id="KW-0564">Palmitate</keyword>
<reference evidence="3 4" key="1">
    <citation type="submission" date="2015-12" db="EMBL/GenBank/DDBJ databases">
        <authorList>
            <person name="Shamseldin A."/>
            <person name="Moawad H."/>
            <person name="Abd El-Rahim W.M."/>
            <person name="Sadowsky M.J."/>
        </authorList>
    </citation>
    <scope>NUCLEOTIDE SEQUENCE [LARGE SCALE GENOMIC DNA]</scope>
    <source>
        <strain evidence="3 4">WF1</strain>
    </source>
</reference>